<name>A0A556MFE6_9SPHI</name>
<dbReference type="InterPro" id="IPR002656">
    <property type="entry name" value="Acyl_transf_3_dom"/>
</dbReference>
<proteinExistence type="predicted"/>
<feature type="transmembrane region" description="Helical" evidence="1">
    <location>
        <begin position="229"/>
        <end position="249"/>
    </location>
</feature>
<dbReference type="OrthoDB" id="290051at2"/>
<dbReference type="GO" id="GO:0016747">
    <property type="term" value="F:acyltransferase activity, transferring groups other than amino-acyl groups"/>
    <property type="evidence" value="ECO:0007669"/>
    <property type="project" value="InterPro"/>
</dbReference>
<dbReference type="Pfam" id="PF01757">
    <property type="entry name" value="Acyl_transf_3"/>
    <property type="match status" value="1"/>
</dbReference>
<feature type="transmembrane region" description="Helical" evidence="1">
    <location>
        <begin position="199"/>
        <end position="217"/>
    </location>
</feature>
<dbReference type="PANTHER" id="PTHR23028">
    <property type="entry name" value="ACETYLTRANSFERASE"/>
    <property type="match status" value="1"/>
</dbReference>
<feature type="transmembrane region" description="Helical" evidence="1">
    <location>
        <begin position="326"/>
        <end position="350"/>
    </location>
</feature>
<accession>A0A556MFE6</accession>
<evidence type="ECO:0000259" key="2">
    <source>
        <dbReference type="Pfam" id="PF01757"/>
    </source>
</evidence>
<feature type="transmembrane region" description="Helical" evidence="1">
    <location>
        <begin position="20"/>
        <end position="40"/>
    </location>
</feature>
<evidence type="ECO:0000313" key="4">
    <source>
        <dbReference type="Proteomes" id="UP000318733"/>
    </source>
</evidence>
<keyword evidence="1" id="KW-1133">Transmembrane helix</keyword>
<keyword evidence="4" id="KW-1185">Reference proteome</keyword>
<dbReference type="EMBL" id="VLPK01000004">
    <property type="protein sequence ID" value="TSJ38638.1"/>
    <property type="molecule type" value="Genomic_DNA"/>
</dbReference>
<dbReference type="RefSeq" id="WP_144249920.1">
    <property type="nucleotide sequence ID" value="NZ_VLPK01000004.1"/>
</dbReference>
<evidence type="ECO:0000313" key="3">
    <source>
        <dbReference type="EMBL" id="TSJ38638.1"/>
    </source>
</evidence>
<evidence type="ECO:0000256" key="1">
    <source>
        <dbReference type="SAM" id="Phobius"/>
    </source>
</evidence>
<dbReference type="Proteomes" id="UP000318733">
    <property type="component" value="Unassembled WGS sequence"/>
</dbReference>
<keyword evidence="3" id="KW-0808">Transferase</keyword>
<keyword evidence="1" id="KW-0472">Membrane</keyword>
<sequence length="382" mass="43679">MYNPLPDNHRYKQLDSLRGLAALTVFIGHSIGSVVNTSLLTKVQTTPLSILFNGYAAVMFFFVLSGFVLSLPFINNEKPLSLTAFYTKRFFRIYPAFLIAMILSVVLKELVYNEHTMANSLLWFKQYWAWHWDQVNLKDTIRALLLIDPGFNKRLIDPPVWSLVVEVKMSIILPFFILIVSRCGALVNVGLFFLISYLAYRHTGLQVSVFFLGVILAKYQQQLKDNIKAWPMPVLVVVMLVSLLLYNAGLEFLDFHLKPSYVLFSNYLPAIGSCMIIITVLASKRLSSLFERKVFVFLGVISYSFYLMHFPVLMTMFSIIVNRFAYGTQVATAVAFVITVLISYFMTIFIERQFRRLASRLVKKHSIFNTCNIKATGSLKAV</sequence>
<keyword evidence="3" id="KW-0012">Acyltransferase</keyword>
<keyword evidence="1" id="KW-0812">Transmembrane</keyword>
<feature type="domain" description="Acyltransferase 3" evidence="2">
    <location>
        <begin position="12"/>
        <end position="346"/>
    </location>
</feature>
<feature type="transmembrane region" description="Helical" evidence="1">
    <location>
        <begin position="52"/>
        <end position="73"/>
    </location>
</feature>
<protein>
    <submittedName>
        <fullName evidence="3">Acyltransferase</fullName>
    </submittedName>
</protein>
<gene>
    <name evidence="3" type="ORF">FO440_19195</name>
</gene>
<dbReference type="InterPro" id="IPR050879">
    <property type="entry name" value="Acyltransferase_3"/>
</dbReference>
<feature type="transmembrane region" description="Helical" evidence="1">
    <location>
        <begin position="93"/>
        <end position="111"/>
    </location>
</feature>
<reference evidence="3 4" key="1">
    <citation type="submission" date="2019-07" db="EMBL/GenBank/DDBJ databases">
        <authorList>
            <person name="Huq M.A."/>
        </authorList>
    </citation>
    <scope>NUCLEOTIDE SEQUENCE [LARGE SCALE GENOMIC DNA]</scope>
    <source>
        <strain evidence="3 4">MAH-19</strain>
    </source>
</reference>
<feature type="transmembrane region" description="Helical" evidence="1">
    <location>
        <begin position="294"/>
        <end position="320"/>
    </location>
</feature>
<dbReference type="AlphaFoldDB" id="A0A556MFE6"/>
<organism evidence="3 4">
    <name type="scientific">Mucilaginibacter corticis</name>
    <dbReference type="NCBI Taxonomy" id="2597670"/>
    <lineage>
        <taxon>Bacteria</taxon>
        <taxon>Pseudomonadati</taxon>
        <taxon>Bacteroidota</taxon>
        <taxon>Sphingobacteriia</taxon>
        <taxon>Sphingobacteriales</taxon>
        <taxon>Sphingobacteriaceae</taxon>
        <taxon>Mucilaginibacter</taxon>
    </lineage>
</organism>
<feature type="transmembrane region" description="Helical" evidence="1">
    <location>
        <begin position="261"/>
        <end position="282"/>
    </location>
</feature>
<feature type="transmembrane region" description="Helical" evidence="1">
    <location>
        <begin position="171"/>
        <end position="193"/>
    </location>
</feature>
<comment type="caution">
    <text evidence="3">The sequence shown here is derived from an EMBL/GenBank/DDBJ whole genome shotgun (WGS) entry which is preliminary data.</text>
</comment>